<gene>
    <name evidence="1" type="ORF">R1flu_016992</name>
</gene>
<sequence>MVTRIAGRKWREVRMIDLTMKECCWELDSCKPLSMNLASCDSVGKSIDYVVMRRGEIDPGRGEGSEIFGPECEILMVTLKSTSGGRCSQACLLLLFLEQMLDVFCEINLEW</sequence>
<dbReference type="AlphaFoldDB" id="A0ABD1YNG1"/>
<dbReference type="EMBL" id="JBHFFA010000004">
    <property type="protein sequence ID" value="KAL2632306.1"/>
    <property type="molecule type" value="Genomic_DNA"/>
</dbReference>
<comment type="caution">
    <text evidence="1">The sequence shown here is derived from an EMBL/GenBank/DDBJ whole genome shotgun (WGS) entry which is preliminary data.</text>
</comment>
<keyword evidence="2" id="KW-1185">Reference proteome</keyword>
<dbReference type="Proteomes" id="UP001605036">
    <property type="component" value="Unassembled WGS sequence"/>
</dbReference>
<proteinExistence type="predicted"/>
<accession>A0ABD1YNG1</accession>
<name>A0ABD1YNG1_9MARC</name>
<reference evidence="1 2" key="1">
    <citation type="submission" date="2024-09" db="EMBL/GenBank/DDBJ databases">
        <title>Chromosome-scale assembly of Riccia fluitans.</title>
        <authorList>
            <person name="Paukszto L."/>
            <person name="Sawicki J."/>
            <person name="Karawczyk K."/>
            <person name="Piernik-Szablinska J."/>
            <person name="Szczecinska M."/>
            <person name="Mazdziarz M."/>
        </authorList>
    </citation>
    <scope>NUCLEOTIDE SEQUENCE [LARGE SCALE GENOMIC DNA]</scope>
    <source>
        <strain evidence="1">Rf_01</strain>
        <tissue evidence="1">Aerial parts of the thallus</tissue>
    </source>
</reference>
<protein>
    <submittedName>
        <fullName evidence="1">Uncharacterized protein</fullName>
    </submittedName>
</protein>
<evidence type="ECO:0000313" key="2">
    <source>
        <dbReference type="Proteomes" id="UP001605036"/>
    </source>
</evidence>
<organism evidence="1 2">
    <name type="scientific">Riccia fluitans</name>
    <dbReference type="NCBI Taxonomy" id="41844"/>
    <lineage>
        <taxon>Eukaryota</taxon>
        <taxon>Viridiplantae</taxon>
        <taxon>Streptophyta</taxon>
        <taxon>Embryophyta</taxon>
        <taxon>Marchantiophyta</taxon>
        <taxon>Marchantiopsida</taxon>
        <taxon>Marchantiidae</taxon>
        <taxon>Marchantiales</taxon>
        <taxon>Ricciaceae</taxon>
        <taxon>Riccia</taxon>
    </lineage>
</organism>
<evidence type="ECO:0000313" key="1">
    <source>
        <dbReference type="EMBL" id="KAL2632306.1"/>
    </source>
</evidence>